<dbReference type="SUPFAM" id="SSF103473">
    <property type="entry name" value="MFS general substrate transporter"/>
    <property type="match status" value="1"/>
</dbReference>
<reference evidence="2" key="2">
    <citation type="submission" date="2015-11" db="EMBL/GenBank/DDBJ databases">
        <authorList>
            <person name="Zhang Y."/>
            <person name="Guo Z."/>
        </authorList>
    </citation>
    <scope>NUCLEOTIDE SEQUENCE</scope>
</reference>
<accession>A0A068YFS3</accession>
<name>A0A068YFS3_ECHMU</name>
<evidence type="ECO:0000313" key="2">
    <source>
        <dbReference type="EMBL" id="CDS41194.1"/>
    </source>
</evidence>
<dbReference type="AlphaFoldDB" id="A0A068YFS3"/>
<sequence>MGSNVRKTPASLQRRLIRVFDLTLFRNFSFLVLRSSFVVCQLAYFVPFAYFFTFALVAGLTRSSAMRLITTLGILHALGRLVEGALTMAVGNSSVIKGIAASLADISSNH</sequence>
<dbReference type="STRING" id="6211.A0A068YFS3"/>
<evidence type="ECO:0000256" key="1">
    <source>
        <dbReference type="SAM" id="Phobius"/>
    </source>
</evidence>
<proteinExistence type="predicted"/>
<keyword evidence="3" id="KW-1185">Reference proteome</keyword>
<dbReference type="InterPro" id="IPR036259">
    <property type="entry name" value="MFS_trans_sf"/>
</dbReference>
<evidence type="ECO:0000313" key="3">
    <source>
        <dbReference type="Proteomes" id="UP000017246"/>
    </source>
</evidence>
<organism evidence="2 3">
    <name type="scientific">Echinococcus multilocularis</name>
    <name type="common">Fox tapeworm</name>
    <dbReference type="NCBI Taxonomy" id="6211"/>
    <lineage>
        <taxon>Eukaryota</taxon>
        <taxon>Metazoa</taxon>
        <taxon>Spiralia</taxon>
        <taxon>Lophotrochozoa</taxon>
        <taxon>Platyhelminthes</taxon>
        <taxon>Cestoda</taxon>
        <taxon>Eucestoda</taxon>
        <taxon>Cyclophyllidea</taxon>
        <taxon>Taeniidae</taxon>
        <taxon>Echinococcus</taxon>
    </lineage>
</organism>
<keyword evidence="1" id="KW-0472">Membrane</keyword>
<reference evidence="2" key="1">
    <citation type="journal article" date="2013" name="Nature">
        <title>The genomes of four tapeworm species reveal adaptations to parasitism.</title>
        <authorList>
            <person name="Tsai I.J."/>
            <person name="Zarowiecki M."/>
            <person name="Holroyd N."/>
            <person name="Garciarrubio A."/>
            <person name="Sanchez-Flores A."/>
            <person name="Brooks K.L."/>
            <person name="Tracey A."/>
            <person name="Bobes R.J."/>
            <person name="Fragoso G."/>
            <person name="Sciutto E."/>
            <person name="Aslett M."/>
            <person name="Beasley H."/>
            <person name="Bennett H.M."/>
            <person name="Cai J."/>
            <person name="Camicia F."/>
            <person name="Clark R."/>
            <person name="Cucher M."/>
            <person name="De Silva N."/>
            <person name="Day T.A."/>
            <person name="Deplazes P."/>
            <person name="Estrada K."/>
            <person name="Fernandez C."/>
            <person name="Holland P.W."/>
            <person name="Hou J."/>
            <person name="Hu S."/>
            <person name="Huckvale T."/>
            <person name="Hung S.S."/>
            <person name="Kamenetzky L."/>
            <person name="Keane J.A."/>
            <person name="Kiss F."/>
            <person name="Koziol U."/>
            <person name="Lambert O."/>
            <person name="Liu K."/>
            <person name="Luo X."/>
            <person name="Luo Y."/>
            <person name="Macchiaroli N."/>
            <person name="Nichol S."/>
            <person name="Paps J."/>
            <person name="Parkinson J."/>
            <person name="Pouchkina-Stantcheva N."/>
            <person name="Riddiford N."/>
            <person name="Rosenzvit M."/>
            <person name="Salinas G."/>
            <person name="Wasmuth J.D."/>
            <person name="Zamanian M."/>
            <person name="Zheng Y."/>
            <person name="Cai X."/>
            <person name="Soberon X."/>
            <person name="Olson P.D."/>
            <person name="Laclette J.P."/>
            <person name="Brehm K."/>
            <person name="Berriman M."/>
            <person name="Garciarrubio A."/>
            <person name="Bobes R.J."/>
            <person name="Fragoso G."/>
            <person name="Sanchez-Flores A."/>
            <person name="Estrada K."/>
            <person name="Cevallos M.A."/>
            <person name="Morett E."/>
            <person name="Gonzalez V."/>
            <person name="Portillo T."/>
            <person name="Ochoa-Leyva A."/>
            <person name="Jose M.V."/>
            <person name="Sciutto E."/>
            <person name="Landa A."/>
            <person name="Jimenez L."/>
            <person name="Valdes V."/>
            <person name="Carrero J.C."/>
            <person name="Larralde C."/>
            <person name="Morales-Montor J."/>
            <person name="Limon-Lason J."/>
            <person name="Soberon X."/>
            <person name="Laclette J.P."/>
        </authorList>
    </citation>
    <scope>NUCLEOTIDE SEQUENCE [LARGE SCALE GENOMIC DNA]</scope>
</reference>
<feature type="transmembrane region" description="Helical" evidence="1">
    <location>
        <begin position="42"/>
        <end position="60"/>
    </location>
</feature>
<keyword evidence="1" id="KW-1133">Transmembrane helix</keyword>
<dbReference type="OrthoDB" id="2213137at2759"/>
<gene>
    <name evidence="2" type="ORF">EmuJ_000882100</name>
</gene>
<protein>
    <submittedName>
        <fullName evidence="2">Monocarboxylate transporter 14</fullName>
    </submittedName>
</protein>
<dbReference type="Proteomes" id="UP000017246">
    <property type="component" value="Unassembled WGS sequence"/>
</dbReference>
<keyword evidence="1" id="KW-0812">Transmembrane</keyword>
<dbReference type="EMBL" id="LN902841">
    <property type="protein sequence ID" value="CDS41194.1"/>
    <property type="molecule type" value="Genomic_DNA"/>
</dbReference>